<evidence type="ECO:0000313" key="2">
    <source>
        <dbReference type="EMBL" id="CDJ67659.1"/>
    </source>
</evidence>
<reference evidence="2" key="2">
    <citation type="submission" date="2013-10" db="EMBL/GenBank/DDBJ databases">
        <authorList>
            <person name="Aslett M."/>
        </authorList>
    </citation>
    <scope>NUCLEOTIDE SEQUENCE [LARGE SCALE GENOMIC DNA]</scope>
    <source>
        <strain evidence="2">Houghton</strain>
    </source>
</reference>
<dbReference type="Proteomes" id="UP000030754">
    <property type="component" value="Unassembled WGS sequence"/>
</dbReference>
<feature type="compositionally biased region" description="Low complexity" evidence="1">
    <location>
        <begin position="551"/>
        <end position="574"/>
    </location>
</feature>
<proteinExistence type="predicted"/>
<keyword evidence="3" id="KW-1185">Reference proteome</keyword>
<feature type="region of interest" description="Disordered" evidence="1">
    <location>
        <begin position="551"/>
        <end position="579"/>
    </location>
</feature>
<reference evidence="2" key="1">
    <citation type="submission" date="2013-10" db="EMBL/GenBank/DDBJ databases">
        <title>Genomic analysis of the causative agents of coccidiosis in chickens.</title>
        <authorList>
            <person name="Reid A.J."/>
            <person name="Blake D."/>
            <person name="Billington K."/>
            <person name="Browne H."/>
            <person name="Dunn M."/>
            <person name="Hung S."/>
            <person name="Kawahara F."/>
            <person name="Miranda-Saavedra D."/>
            <person name="Mourier T."/>
            <person name="Nagra H."/>
            <person name="Otto T.D."/>
            <person name="Rawlings N."/>
            <person name="Sanchez A."/>
            <person name="Sanders M."/>
            <person name="Subramaniam C."/>
            <person name="Tay Y."/>
            <person name="Dear P."/>
            <person name="Doerig C."/>
            <person name="Gruber A."/>
            <person name="Parkinson J."/>
            <person name="Shirley M."/>
            <person name="Wan K.L."/>
            <person name="Berriman M."/>
            <person name="Tomley F."/>
            <person name="Pain A."/>
        </authorList>
    </citation>
    <scope>NUCLEOTIDE SEQUENCE [LARGE SCALE GENOMIC DNA]</scope>
    <source>
        <strain evidence="2">Houghton</strain>
    </source>
</reference>
<dbReference type="GeneID" id="25474204"/>
<dbReference type="OrthoDB" id="62798at2759"/>
<evidence type="ECO:0008006" key="4">
    <source>
        <dbReference type="Google" id="ProtNLM"/>
    </source>
</evidence>
<evidence type="ECO:0000256" key="1">
    <source>
        <dbReference type="SAM" id="MobiDB-lite"/>
    </source>
</evidence>
<protein>
    <recommendedName>
        <fullName evidence="4">RAP domain-containing protein</fullName>
    </recommendedName>
</protein>
<organism evidence="2 3">
    <name type="scientific">Eimeria necatrix</name>
    <dbReference type="NCBI Taxonomy" id="51315"/>
    <lineage>
        <taxon>Eukaryota</taxon>
        <taxon>Sar</taxon>
        <taxon>Alveolata</taxon>
        <taxon>Apicomplexa</taxon>
        <taxon>Conoidasida</taxon>
        <taxon>Coccidia</taxon>
        <taxon>Eucoccidiorida</taxon>
        <taxon>Eimeriorina</taxon>
        <taxon>Eimeriidae</taxon>
        <taxon>Eimeria</taxon>
    </lineage>
</organism>
<dbReference type="AlphaFoldDB" id="U6MYU5"/>
<dbReference type="VEuPathDB" id="ToxoDB:ENH_00040460"/>
<gene>
    <name evidence="2" type="ORF">ENH_00040460</name>
</gene>
<evidence type="ECO:0000313" key="3">
    <source>
        <dbReference type="Proteomes" id="UP000030754"/>
    </source>
</evidence>
<dbReference type="EMBL" id="HG724678">
    <property type="protein sequence ID" value="CDJ67659.1"/>
    <property type="molecule type" value="Genomic_DNA"/>
</dbReference>
<dbReference type="RefSeq" id="XP_013436126.1">
    <property type="nucleotide sequence ID" value="XM_013580672.1"/>
</dbReference>
<accession>U6MYU5</accession>
<sequence>MKFLKGAPFVAPHGGPWGALWRPPRGLGHHIQRQRASTVSFFKEHRELAGPPPAAALAVDGPAAAARCVPTAAAAAEDATDVSAAADGHYVATMTPFVLTRSILKAARNQQRDLKLWAAFARRGAAIAASMPGEDLSRILSAFGSMGLRHPSFLSAAAAALAPQLHLLSPAAVCRVAQAYGQLLCVHPALQQQLQREVARKAATMTANQVAFTFASLARLGAPPGPLLRVLRRELIVKRDALSPGALVVSLHAAGVLQLQDGKLLAALCAALCRLVGSLDSKGLALTANALTRLQVRNQFVLQLLVASARRLLLLQQQQHKQHQHKRMQPRDLAMLVHAAVAAEAASPSFIKAAANAATRRMQAYDLQALCLVAASLTKYFRQQQQRKQQQEERLTQEELFKLLEKAGERAGQLASQLTPLAVCCLVDAFAAVGFRYGPLLFHVPRHVAYCCGDEEAAAVTGAEDAGKGGTTPENAADTETALIATAAAAEAAADTAEAGSAAEAADDSVKRYSVCQLAILLRAFRRLDMNACALLPYALAALPPVERQPQELQEQKLQTQQHAEQQDTQSAARNVEEADVAAAAGTAATGTAATGPAVTEEPSGASRPLLHSLVWILESAAANSFVDRQGLFLLYEHLAMRAGELPPHALAAVWDCVARLGVFTSQLVQALQRQMLIPQEVRCFSQQQLQRMRQAMLGLGLSPGEFGLIRVPWGLVPQWQQQQLMLQSELKQQELRESSRVYVYLTLKQQQRLKEDGTELLEAAAADEAEEVAIRANDFKGVLLRPPISYSACESTC</sequence>
<name>U6MYU5_9EIME</name>